<dbReference type="EMBL" id="FNRT01000002">
    <property type="protein sequence ID" value="SEC04116.1"/>
    <property type="molecule type" value="Genomic_DNA"/>
</dbReference>
<feature type="compositionally biased region" description="Gly residues" evidence="1">
    <location>
        <begin position="132"/>
        <end position="148"/>
    </location>
</feature>
<keyword evidence="3" id="KW-1185">Reference proteome</keyword>
<gene>
    <name evidence="2" type="ORF">SAMN04489844_1560</name>
</gene>
<evidence type="ECO:0000256" key="1">
    <source>
        <dbReference type="SAM" id="MobiDB-lite"/>
    </source>
</evidence>
<name>A0A1H4P9J7_9ACTN</name>
<dbReference type="AlphaFoldDB" id="A0A1H4P9J7"/>
<sequence length="148" mass="15100">MTTTRTLTSRFTRAVTTVAVGAAAGATTYVLVPSAGAGVEATSASTSVSATAAGAGTDEDTDQGGPGCGPFGARVEDRLDDLPADLRADLEVAWAITDRAERGDALREIWRAAKDGDYGAEVQAHVEDGPFVGRGGWGPGGHRGPWGR</sequence>
<feature type="region of interest" description="Disordered" evidence="1">
    <location>
        <begin position="48"/>
        <end position="72"/>
    </location>
</feature>
<organism evidence="2 3">
    <name type="scientific">Nocardioides exalbidus</name>
    <dbReference type="NCBI Taxonomy" id="402596"/>
    <lineage>
        <taxon>Bacteria</taxon>
        <taxon>Bacillati</taxon>
        <taxon>Actinomycetota</taxon>
        <taxon>Actinomycetes</taxon>
        <taxon>Propionibacteriales</taxon>
        <taxon>Nocardioidaceae</taxon>
        <taxon>Nocardioides</taxon>
    </lineage>
</organism>
<dbReference type="STRING" id="402596.SAMN04489844_1560"/>
<feature type="region of interest" description="Disordered" evidence="1">
    <location>
        <begin position="129"/>
        <end position="148"/>
    </location>
</feature>
<dbReference type="Proteomes" id="UP000198742">
    <property type="component" value="Unassembled WGS sequence"/>
</dbReference>
<dbReference type="RefSeq" id="WP_090968599.1">
    <property type="nucleotide sequence ID" value="NZ_FNRT01000002.1"/>
</dbReference>
<reference evidence="3" key="1">
    <citation type="submission" date="2016-10" db="EMBL/GenBank/DDBJ databases">
        <authorList>
            <person name="Varghese N."/>
            <person name="Submissions S."/>
        </authorList>
    </citation>
    <scope>NUCLEOTIDE SEQUENCE [LARGE SCALE GENOMIC DNA]</scope>
    <source>
        <strain evidence="3">DSM 22017</strain>
    </source>
</reference>
<evidence type="ECO:0000313" key="3">
    <source>
        <dbReference type="Proteomes" id="UP000198742"/>
    </source>
</evidence>
<protein>
    <submittedName>
        <fullName evidence="2">Uncharacterized protein</fullName>
    </submittedName>
</protein>
<proteinExistence type="predicted"/>
<accession>A0A1H4P9J7</accession>
<evidence type="ECO:0000313" key="2">
    <source>
        <dbReference type="EMBL" id="SEC04116.1"/>
    </source>
</evidence>